<dbReference type="EMBL" id="CP038802">
    <property type="protein sequence ID" value="UTY27573.1"/>
    <property type="molecule type" value="Genomic_DNA"/>
</dbReference>
<name>A0ABY5HRW7_9SPIR</name>
<reference evidence="6" key="1">
    <citation type="submission" date="2019-04" db="EMBL/GenBank/DDBJ databases">
        <title>Whole genome sequencing of oral phylogroup 2 treponemes.</title>
        <authorList>
            <person name="Chan Y."/>
            <person name="Zeng H.H."/>
            <person name="Yu X.L."/>
            <person name="Leung W.K."/>
            <person name="Watt R.M."/>
        </authorList>
    </citation>
    <scope>NUCLEOTIDE SEQUENCE</scope>
    <source>
        <strain evidence="6">OMZ 847</strain>
    </source>
</reference>
<dbReference type="PANTHER" id="PTHR30417:SF1">
    <property type="entry name" value="N-ACETYLMURAMOYL-L-ALANINE AMIDASE AMID"/>
    <property type="match status" value="1"/>
</dbReference>
<keyword evidence="7" id="KW-1185">Reference proteome</keyword>
<dbReference type="EC" id="3.5.1.28" evidence="2"/>
<gene>
    <name evidence="6" type="ORF">E4N76_00205</name>
</gene>
<keyword evidence="3" id="KW-0378">Hydrolase</keyword>
<organism evidence="6 7">
    <name type="scientific">Treponema putidum</name>
    <dbReference type="NCBI Taxonomy" id="221027"/>
    <lineage>
        <taxon>Bacteria</taxon>
        <taxon>Pseudomonadati</taxon>
        <taxon>Spirochaetota</taxon>
        <taxon>Spirochaetia</taxon>
        <taxon>Spirochaetales</taxon>
        <taxon>Treponemataceae</taxon>
        <taxon>Treponema</taxon>
    </lineage>
</organism>
<evidence type="ECO:0000259" key="5">
    <source>
        <dbReference type="SMART" id="SM00644"/>
    </source>
</evidence>
<comment type="catalytic activity">
    <reaction evidence="1">
        <text>Hydrolyzes the link between N-acetylmuramoyl residues and L-amino acid residues in certain cell-wall glycopeptides.</text>
        <dbReference type="EC" id="3.5.1.28"/>
    </reaction>
</comment>
<dbReference type="CDD" id="cd06583">
    <property type="entry name" value="PGRP"/>
    <property type="match status" value="1"/>
</dbReference>
<evidence type="ECO:0000313" key="7">
    <source>
        <dbReference type="Proteomes" id="UP001059401"/>
    </source>
</evidence>
<dbReference type="InterPro" id="IPR051206">
    <property type="entry name" value="NAMLAA_amidase_2"/>
</dbReference>
<dbReference type="RefSeq" id="WP_255805570.1">
    <property type="nucleotide sequence ID" value="NZ_CP038802.1"/>
</dbReference>
<feature type="domain" description="N-acetylmuramoyl-L-alanine amidase" evidence="5">
    <location>
        <begin position="13"/>
        <end position="168"/>
    </location>
</feature>
<dbReference type="Gene3D" id="3.40.80.10">
    <property type="entry name" value="Peptidoglycan recognition protein-like"/>
    <property type="match status" value="1"/>
</dbReference>
<dbReference type="Proteomes" id="UP001059401">
    <property type="component" value="Chromosome"/>
</dbReference>
<protein>
    <recommendedName>
        <fullName evidence="2">N-acetylmuramoyl-L-alanine amidase</fullName>
        <ecNumber evidence="2">3.5.1.28</ecNumber>
    </recommendedName>
</protein>
<dbReference type="PANTHER" id="PTHR30417">
    <property type="entry name" value="N-ACETYLMURAMOYL-L-ALANINE AMIDASE AMID"/>
    <property type="match status" value="1"/>
</dbReference>
<sequence>MKIERKFLTENKFSRPNENLIGVKGIVIHWVMNAGTSALANRNYFENLKKQKNIKKARYASAHFIIGLDGEIIQCLPVDEMAYHVGAYSYCQGIKESLGSYPNNSTIGLELCHPDWTGRFTKETYGAAVELTATLIKQFNLNPQKDIYRHFDVTGKICPKYFVEKNEAWNNFKADVEKFLISIL</sequence>
<proteinExistence type="predicted"/>
<evidence type="ECO:0000256" key="1">
    <source>
        <dbReference type="ARBA" id="ARBA00001561"/>
    </source>
</evidence>
<evidence type="ECO:0000256" key="3">
    <source>
        <dbReference type="ARBA" id="ARBA00022801"/>
    </source>
</evidence>
<dbReference type="InterPro" id="IPR002502">
    <property type="entry name" value="Amidase_domain"/>
</dbReference>
<evidence type="ECO:0000256" key="2">
    <source>
        <dbReference type="ARBA" id="ARBA00011901"/>
    </source>
</evidence>
<dbReference type="Pfam" id="PF01510">
    <property type="entry name" value="Amidase_2"/>
    <property type="match status" value="1"/>
</dbReference>
<keyword evidence="4" id="KW-0961">Cell wall biogenesis/degradation</keyword>
<dbReference type="InterPro" id="IPR036505">
    <property type="entry name" value="Amidase/PGRP_sf"/>
</dbReference>
<dbReference type="SUPFAM" id="SSF55846">
    <property type="entry name" value="N-acetylmuramoyl-L-alanine amidase-like"/>
    <property type="match status" value="1"/>
</dbReference>
<evidence type="ECO:0000313" key="6">
    <source>
        <dbReference type="EMBL" id="UTY27573.1"/>
    </source>
</evidence>
<dbReference type="SMART" id="SM00644">
    <property type="entry name" value="Ami_2"/>
    <property type="match status" value="1"/>
</dbReference>
<evidence type="ECO:0000256" key="4">
    <source>
        <dbReference type="ARBA" id="ARBA00023316"/>
    </source>
</evidence>
<accession>A0ABY5HRW7</accession>